<dbReference type="Pfam" id="PF02230">
    <property type="entry name" value="Abhydrolase_2"/>
    <property type="match status" value="1"/>
</dbReference>
<dbReference type="Proteomes" id="UP000245768">
    <property type="component" value="Unassembled WGS sequence"/>
</dbReference>
<dbReference type="InParanoid" id="A0A316YB93"/>
<accession>A0A316YB93</accession>
<keyword evidence="3" id="KW-1185">Reference proteome</keyword>
<dbReference type="EMBL" id="KZ819641">
    <property type="protein sequence ID" value="PWN87070.1"/>
    <property type="molecule type" value="Genomic_DNA"/>
</dbReference>
<gene>
    <name evidence="2" type="ORF">FA10DRAFT_269681</name>
</gene>
<dbReference type="RefSeq" id="XP_025374268.1">
    <property type="nucleotide sequence ID" value="XM_025522841.1"/>
</dbReference>
<dbReference type="SUPFAM" id="SSF53474">
    <property type="entry name" value="alpha/beta-Hydrolases"/>
    <property type="match status" value="1"/>
</dbReference>
<dbReference type="GO" id="GO:0016787">
    <property type="term" value="F:hydrolase activity"/>
    <property type="evidence" value="ECO:0007669"/>
    <property type="project" value="InterPro"/>
</dbReference>
<proteinExistence type="predicted"/>
<dbReference type="AlphaFoldDB" id="A0A316YB93"/>
<evidence type="ECO:0000259" key="1">
    <source>
        <dbReference type="Pfam" id="PF02230"/>
    </source>
</evidence>
<dbReference type="FunCoup" id="A0A316YB93">
    <property type="interactions" value="255"/>
</dbReference>
<reference evidence="2 3" key="1">
    <citation type="journal article" date="2018" name="Mol. Biol. Evol.">
        <title>Broad Genomic Sampling Reveals a Smut Pathogenic Ancestry of the Fungal Clade Ustilaginomycotina.</title>
        <authorList>
            <person name="Kijpornyongpan T."/>
            <person name="Mondo S.J."/>
            <person name="Barry K."/>
            <person name="Sandor L."/>
            <person name="Lee J."/>
            <person name="Lipzen A."/>
            <person name="Pangilinan J."/>
            <person name="LaButti K."/>
            <person name="Hainaut M."/>
            <person name="Henrissat B."/>
            <person name="Grigoriev I.V."/>
            <person name="Spatafora J.W."/>
            <person name="Aime M.C."/>
        </authorList>
    </citation>
    <scope>NUCLEOTIDE SEQUENCE [LARGE SCALE GENOMIC DNA]</scope>
    <source>
        <strain evidence="2 3">MCA 4198</strain>
    </source>
</reference>
<organism evidence="2 3">
    <name type="scientific">Acaromyces ingoldii</name>
    <dbReference type="NCBI Taxonomy" id="215250"/>
    <lineage>
        <taxon>Eukaryota</taxon>
        <taxon>Fungi</taxon>
        <taxon>Dikarya</taxon>
        <taxon>Basidiomycota</taxon>
        <taxon>Ustilaginomycotina</taxon>
        <taxon>Exobasidiomycetes</taxon>
        <taxon>Exobasidiales</taxon>
        <taxon>Cryptobasidiaceae</taxon>
        <taxon>Acaromyces</taxon>
    </lineage>
</organism>
<dbReference type="InterPro" id="IPR003140">
    <property type="entry name" value="PLipase/COase/thioEstase"/>
</dbReference>
<name>A0A316YB93_9BASI</name>
<dbReference type="OrthoDB" id="437457at2759"/>
<evidence type="ECO:0000313" key="2">
    <source>
        <dbReference type="EMBL" id="PWN87070.1"/>
    </source>
</evidence>
<dbReference type="STRING" id="215250.A0A316YB93"/>
<feature type="domain" description="Phospholipase/carboxylesterase/thioesterase" evidence="1">
    <location>
        <begin position="25"/>
        <end position="200"/>
    </location>
</feature>
<dbReference type="InterPro" id="IPR029058">
    <property type="entry name" value="AB_hydrolase_fold"/>
</dbReference>
<dbReference type="Gene3D" id="3.40.50.1820">
    <property type="entry name" value="alpha/beta hydrolase"/>
    <property type="match status" value="1"/>
</dbReference>
<dbReference type="GeneID" id="37044757"/>
<sequence length="286" mass="31139">MDARPVKSDSVQKATPSIEISPLSYEYVRSPSNVDSNLLVLLHGLGDTHLPFLKLGESLQKTLPQTAVLALRAGTPIPLLMGIGQEAWCWWESFDMLGQEVANPNPSQFLQAFAGLLEHLITPEDNGGCGWRPSSIHLLGFAQGASAALEGTIFWTKRTVHSGQVADDKQELGSVVSICGNLLSHPTSKMAVSTPLLHFHRLGASPSKSEVVTSSLSRVFANIEQASMGPVREGVTEAMPQGLSEWDPIMRFWSRLLRNRTSWELEGDLFTMSSSNVGRTEGSYPV</sequence>
<protein>
    <recommendedName>
        <fullName evidence="1">Phospholipase/carboxylesterase/thioesterase domain-containing protein</fullName>
    </recommendedName>
</protein>
<evidence type="ECO:0000313" key="3">
    <source>
        <dbReference type="Proteomes" id="UP000245768"/>
    </source>
</evidence>